<dbReference type="PANTHER" id="PTHR23344">
    <property type="entry name" value="GLYCEROPHOSPHORYL DIESTER PHOSPHODIESTERASE"/>
    <property type="match status" value="1"/>
</dbReference>
<comment type="subcellular location">
    <subcellularLocation>
        <location evidence="1">Membrane</location>
        <topology evidence="1">Multi-pass membrane protein</topology>
    </subcellularLocation>
</comment>
<keyword evidence="2" id="KW-0812">Transmembrane</keyword>
<dbReference type="EMBL" id="BART01006911">
    <property type="protein sequence ID" value="GAG71485.1"/>
    <property type="molecule type" value="Genomic_DNA"/>
</dbReference>
<keyword evidence="4" id="KW-1133">Transmembrane helix</keyword>
<dbReference type="SUPFAM" id="SSF51695">
    <property type="entry name" value="PLC-like phosphodiesterases"/>
    <property type="match status" value="1"/>
</dbReference>
<keyword evidence="3" id="KW-0378">Hydrolase</keyword>
<dbReference type="AlphaFoldDB" id="X0ZP28"/>
<evidence type="ECO:0000256" key="3">
    <source>
        <dbReference type="ARBA" id="ARBA00022801"/>
    </source>
</evidence>
<feature type="non-terminal residue" evidence="8">
    <location>
        <position position="288"/>
    </location>
</feature>
<dbReference type="GO" id="GO:0016020">
    <property type="term" value="C:membrane"/>
    <property type="evidence" value="ECO:0007669"/>
    <property type="project" value="UniProtKB-SubCell"/>
</dbReference>
<dbReference type="GO" id="GO:0006629">
    <property type="term" value="P:lipid metabolic process"/>
    <property type="evidence" value="ECO:0007669"/>
    <property type="project" value="InterPro"/>
</dbReference>
<evidence type="ECO:0000256" key="6">
    <source>
        <dbReference type="ARBA" id="ARBA00023180"/>
    </source>
</evidence>
<feature type="domain" description="GP-PDE" evidence="7">
    <location>
        <begin position="19"/>
        <end position="283"/>
    </location>
</feature>
<protein>
    <recommendedName>
        <fullName evidence="7">GP-PDE domain-containing protein</fullName>
    </recommendedName>
</protein>
<dbReference type="PROSITE" id="PS51704">
    <property type="entry name" value="GP_PDE"/>
    <property type="match status" value="1"/>
</dbReference>
<dbReference type="Gene3D" id="3.20.20.190">
    <property type="entry name" value="Phosphatidylinositol (PI) phosphodiesterase"/>
    <property type="match status" value="1"/>
</dbReference>
<evidence type="ECO:0000256" key="2">
    <source>
        <dbReference type="ARBA" id="ARBA00022692"/>
    </source>
</evidence>
<dbReference type="Pfam" id="PF03009">
    <property type="entry name" value="GDPD"/>
    <property type="match status" value="1"/>
</dbReference>
<dbReference type="GO" id="GO:0008081">
    <property type="term" value="F:phosphoric diester hydrolase activity"/>
    <property type="evidence" value="ECO:0007669"/>
    <property type="project" value="InterPro"/>
</dbReference>
<keyword evidence="5" id="KW-0472">Membrane</keyword>
<organism evidence="8">
    <name type="scientific">marine sediment metagenome</name>
    <dbReference type="NCBI Taxonomy" id="412755"/>
    <lineage>
        <taxon>unclassified sequences</taxon>
        <taxon>metagenomes</taxon>
        <taxon>ecological metagenomes</taxon>
    </lineage>
</organism>
<keyword evidence="6" id="KW-0325">Glycoprotein</keyword>
<dbReference type="InterPro" id="IPR030395">
    <property type="entry name" value="GP_PDE_dom"/>
</dbReference>
<dbReference type="InterPro" id="IPR017946">
    <property type="entry name" value="PLC-like_Pdiesterase_TIM-brl"/>
</dbReference>
<evidence type="ECO:0000313" key="8">
    <source>
        <dbReference type="EMBL" id="GAG71485.1"/>
    </source>
</evidence>
<evidence type="ECO:0000256" key="4">
    <source>
        <dbReference type="ARBA" id="ARBA00022989"/>
    </source>
</evidence>
<evidence type="ECO:0000259" key="7">
    <source>
        <dbReference type="PROSITE" id="PS51704"/>
    </source>
</evidence>
<comment type="caution">
    <text evidence="8">The sequence shown here is derived from an EMBL/GenBank/DDBJ whole genome shotgun (WGS) entry which is preliminary data.</text>
</comment>
<accession>X0ZP28</accession>
<name>X0ZP28_9ZZZZ</name>
<dbReference type="PANTHER" id="PTHR23344:SF50">
    <property type="entry name" value="GP-PDE DOMAIN-CONTAINING PROTEIN"/>
    <property type="match status" value="1"/>
</dbReference>
<sequence>MPLVFQPVYVLRGELPPKPLIIAHRGGARYAPENTIAAAMYVNQIDADGWEIDVQISSDGIPFLMHDDTLLRTTNVSDEFPARAEEPASSFTISELKQLNAGQWFIDRDPYKMIAKGKAPTNLMTVFSIAYIPTLEEAMIYSKVAGLLVDVDFKSPPETHTFYDQFFNISLNVLIAADYANSTWVTSYNPEWLDLTESLAPAITTALSLGFPDRISVEDFQATGYDMLNSPHERPNRLLRDYNANNVTINVWTVNMASRFQQLWALGVSSVTTDEPIVYLEIDNPKLL</sequence>
<proteinExistence type="predicted"/>
<evidence type="ECO:0000256" key="5">
    <source>
        <dbReference type="ARBA" id="ARBA00023136"/>
    </source>
</evidence>
<gene>
    <name evidence="8" type="ORF">S01H4_15770</name>
</gene>
<reference evidence="8" key="1">
    <citation type="journal article" date="2014" name="Front. Microbiol.">
        <title>High frequency of phylogenetically diverse reductive dehalogenase-homologous genes in deep subseafloor sedimentary metagenomes.</title>
        <authorList>
            <person name="Kawai M."/>
            <person name="Futagami T."/>
            <person name="Toyoda A."/>
            <person name="Takaki Y."/>
            <person name="Nishi S."/>
            <person name="Hori S."/>
            <person name="Arai W."/>
            <person name="Tsubouchi T."/>
            <person name="Morono Y."/>
            <person name="Uchiyama I."/>
            <person name="Ito T."/>
            <person name="Fujiyama A."/>
            <person name="Inagaki F."/>
            <person name="Takami H."/>
        </authorList>
    </citation>
    <scope>NUCLEOTIDE SEQUENCE</scope>
    <source>
        <strain evidence="8">Expedition CK06-06</strain>
    </source>
</reference>
<evidence type="ECO:0000256" key="1">
    <source>
        <dbReference type="ARBA" id="ARBA00004141"/>
    </source>
</evidence>